<organism evidence="2 3">
    <name type="scientific">Mycobacterium stomatepiae</name>
    <dbReference type="NCBI Taxonomy" id="470076"/>
    <lineage>
        <taxon>Bacteria</taxon>
        <taxon>Bacillati</taxon>
        <taxon>Actinomycetota</taxon>
        <taxon>Actinomycetes</taxon>
        <taxon>Mycobacteriales</taxon>
        <taxon>Mycobacteriaceae</taxon>
        <taxon>Mycobacterium</taxon>
        <taxon>Mycobacterium simiae complex</taxon>
    </lineage>
</organism>
<feature type="domain" description="Aminoglycoside phosphotransferase" evidence="1">
    <location>
        <begin position="118"/>
        <end position="326"/>
    </location>
</feature>
<dbReference type="Proteomes" id="UP000467130">
    <property type="component" value="Chromosome"/>
</dbReference>
<dbReference type="Gene3D" id="3.90.1200.10">
    <property type="match status" value="1"/>
</dbReference>
<gene>
    <name evidence="2" type="ORF">MSTO_59270</name>
</gene>
<name>A0A7I7QHM1_9MYCO</name>
<dbReference type="EMBL" id="AP022587">
    <property type="protein sequence ID" value="BBY25722.1"/>
    <property type="molecule type" value="Genomic_DNA"/>
</dbReference>
<protein>
    <submittedName>
        <fullName evidence="2">Aminoglycoside phosphotransferase</fullName>
    </submittedName>
</protein>
<evidence type="ECO:0000313" key="2">
    <source>
        <dbReference type="EMBL" id="BBY25722.1"/>
    </source>
</evidence>
<dbReference type="KEGG" id="msto:MSTO_59270"/>
<keyword evidence="3" id="KW-1185">Reference proteome</keyword>
<dbReference type="AlphaFoldDB" id="A0A7I7QHM1"/>
<evidence type="ECO:0000259" key="1">
    <source>
        <dbReference type="Pfam" id="PF01636"/>
    </source>
</evidence>
<dbReference type="InterPro" id="IPR011009">
    <property type="entry name" value="Kinase-like_dom_sf"/>
</dbReference>
<dbReference type="GO" id="GO:0016740">
    <property type="term" value="F:transferase activity"/>
    <property type="evidence" value="ECO:0007669"/>
    <property type="project" value="UniProtKB-KW"/>
</dbReference>
<dbReference type="RefSeq" id="WP_232073114.1">
    <property type="nucleotide sequence ID" value="NZ_AP022587.1"/>
</dbReference>
<sequence>MSVCARLTRAAFATRVAHHVANEHITNPRPVSLREVPPTPEHLTDEWLTLALCRGTPGAKVLGHSLGPRNDGTSSRRMLRVEFDDVGRQAGLNGWLFTKSAPGYMTRLVSAAVGLGKIEAAFYAQLRAELPIEAPATRHSGYDPATNRLLLIIDDVSHTRGAQFGSILTRQLDREQAGQMIDTLAALHARFWCTALQGRFGRWLLDSYEWMARLNVTINAPNRILVGFTRAREVIPATLFRRRKEVPEALMRSLQINVAGPQTLLHGDVHPGNWYVTGDNQMGLYDWQCVVRGGAARDVAYALATHLTVENRRAWERDLLARYSDRLAAAGCRVPNAEAEFLAYRQQMFHAMFMWLVTIGRYRLQPEMQPRDVAMESVRRTCQAAADLDSLDAVTGGDCDRAELGS</sequence>
<dbReference type="Pfam" id="PF01636">
    <property type="entry name" value="APH"/>
    <property type="match status" value="1"/>
</dbReference>
<dbReference type="InterPro" id="IPR002575">
    <property type="entry name" value="Aminoglycoside_PTrfase"/>
</dbReference>
<proteinExistence type="predicted"/>
<accession>A0A7I7QHM1</accession>
<dbReference type="SUPFAM" id="SSF56112">
    <property type="entry name" value="Protein kinase-like (PK-like)"/>
    <property type="match status" value="1"/>
</dbReference>
<reference evidence="2 3" key="1">
    <citation type="journal article" date="2019" name="Emerg. Microbes Infect.">
        <title>Comprehensive subspecies identification of 175 nontuberculous mycobacteria species based on 7547 genomic profiles.</title>
        <authorList>
            <person name="Matsumoto Y."/>
            <person name="Kinjo T."/>
            <person name="Motooka D."/>
            <person name="Nabeya D."/>
            <person name="Jung N."/>
            <person name="Uechi K."/>
            <person name="Horii T."/>
            <person name="Iida T."/>
            <person name="Fujita J."/>
            <person name="Nakamura S."/>
        </authorList>
    </citation>
    <scope>NUCLEOTIDE SEQUENCE [LARGE SCALE GENOMIC DNA]</scope>
    <source>
        <strain evidence="2 3">JCM 17783</strain>
    </source>
</reference>
<evidence type="ECO:0000313" key="3">
    <source>
        <dbReference type="Proteomes" id="UP000467130"/>
    </source>
</evidence>
<keyword evidence="2" id="KW-0808">Transferase</keyword>